<gene>
    <name evidence="2" type="ORF">NECAME_15336</name>
</gene>
<reference evidence="3" key="1">
    <citation type="journal article" date="2014" name="Nat. Genet.">
        <title>Genome of the human hookworm Necator americanus.</title>
        <authorList>
            <person name="Tang Y.T."/>
            <person name="Gao X."/>
            <person name="Rosa B.A."/>
            <person name="Abubucker S."/>
            <person name="Hallsworth-Pepin K."/>
            <person name="Martin J."/>
            <person name="Tyagi R."/>
            <person name="Heizer E."/>
            <person name="Zhang X."/>
            <person name="Bhonagiri-Palsikar V."/>
            <person name="Minx P."/>
            <person name="Warren W.C."/>
            <person name="Wang Q."/>
            <person name="Zhan B."/>
            <person name="Hotez P.J."/>
            <person name="Sternberg P.W."/>
            <person name="Dougall A."/>
            <person name="Gaze S.T."/>
            <person name="Mulvenna J."/>
            <person name="Sotillo J."/>
            <person name="Ranganathan S."/>
            <person name="Rabelo E.M."/>
            <person name="Wilson R.K."/>
            <person name="Felgner P.L."/>
            <person name="Bethony J."/>
            <person name="Hawdon J.M."/>
            <person name="Gasser R.B."/>
            <person name="Loukas A."/>
            <person name="Mitreva M."/>
        </authorList>
    </citation>
    <scope>NUCLEOTIDE SEQUENCE [LARGE SCALE GENOMIC DNA]</scope>
</reference>
<organism evidence="2 3">
    <name type="scientific">Necator americanus</name>
    <name type="common">Human hookworm</name>
    <dbReference type="NCBI Taxonomy" id="51031"/>
    <lineage>
        <taxon>Eukaryota</taxon>
        <taxon>Metazoa</taxon>
        <taxon>Ecdysozoa</taxon>
        <taxon>Nematoda</taxon>
        <taxon>Chromadorea</taxon>
        <taxon>Rhabditida</taxon>
        <taxon>Rhabditina</taxon>
        <taxon>Rhabditomorpha</taxon>
        <taxon>Strongyloidea</taxon>
        <taxon>Ancylostomatidae</taxon>
        <taxon>Bunostominae</taxon>
        <taxon>Necator</taxon>
    </lineage>
</organism>
<evidence type="ECO:0000313" key="3">
    <source>
        <dbReference type="Proteomes" id="UP000053676"/>
    </source>
</evidence>
<accession>W2SIA0</accession>
<name>W2SIA0_NECAM</name>
<protein>
    <submittedName>
        <fullName evidence="2">Uncharacterized protein</fullName>
    </submittedName>
</protein>
<dbReference type="EMBL" id="KI669116">
    <property type="protein sequence ID" value="ETN69379.1"/>
    <property type="molecule type" value="Genomic_DNA"/>
</dbReference>
<feature type="region of interest" description="Disordered" evidence="1">
    <location>
        <begin position="1"/>
        <end position="24"/>
    </location>
</feature>
<proteinExistence type="predicted"/>
<evidence type="ECO:0000313" key="2">
    <source>
        <dbReference type="EMBL" id="ETN69379.1"/>
    </source>
</evidence>
<keyword evidence="3" id="KW-1185">Reference proteome</keyword>
<sequence length="63" mass="7394">MKEWCENAHKSLGHSHATPTSVTEDTIKEQNMGLLNEIRNIFDKHKTTVKYRPSKRTKRIMIL</sequence>
<evidence type="ECO:0000256" key="1">
    <source>
        <dbReference type="SAM" id="MobiDB-lite"/>
    </source>
</evidence>
<dbReference type="Proteomes" id="UP000053676">
    <property type="component" value="Unassembled WGS sequence"/>
</dbReference>
<dbReference type="AlphaFoldDB" id="W2SIA0"/>
<dbReference type="KEGG" id="nai:NECAME_15336"/>